<accession>A0ABP1FFF3</accession>
<protein>
    <submittedName>
        <fullName evidence="2">G320 protein</fullName>
    </submittedName>
</protein>
<evidence type="ECO:0000313" key="3">
    <source>
        <dbReference type="Proteomes" id="UP001497392"/>
    </source>
</evidence>
<evidence type="ECO:0000313" key="2">
    <source>
        <dbReference type="EMBL" id="CAL5218620.1"/>
    </source>
</evidence>
<reference evidence="2 3" key="1">
    <citation type="submission" date="2024-06" db="EMBL/GenBank/DDBJ databases">
        <authorList>
            <person name="Kraege A."/>
            <person name="Thomma B."/>
        </authorList>
    </citation>
    <scope>NUCLEOTIDE SEQUENCE [LARGE SCALE GENOMIC DNA]</scope>
</reference>
<keyword evidence="1" id="KW-1133">Transmembrane helix</keyword>
<keyword evidence="1" id="KW-0812">Transmembrane</keyword>
<proteinExistence type="predicted"/>
<name>A0ABP1FFF3_9CHLO</name>
<dbReference type="Proteomes" id="UP001497392">
    <property type="component" value="Unassembled WGS sequence"/>
</dbReference>
<feature type="transmembrane region" description="Helical" evidence="1">
    <location>
        <begin position="60"/>
        <end position="82"/>
    </location>
</feature>
<gene>
    <name evidence="2" type="primary">g320</name>
    <name evidence="2" type="ORF">VP750_LOCUS279</name>
</gene>
<keyword evidence="1" id="KW-0472">Membrane</keyword>
<keyword evidence="3" id="KW-1185">Reference proteome</keyword>
<organism evidence="2 3">
    <name type="scientific">Coccomyxa viridis</name>
    <dbReference type="NCBI Taxonomy" id="1274662"/>
    <lineage>
        <taxon>Eukaryota</taxon>
        <taxon>Viridiplantae</taxon>
        <taxon>Chlorophyta</taxon>
        <taxon>core chlorophytes</taxon>
        <taxon>Trebouxiophyceae</taxon>
        <taxon>Trebouxiophyceae incertae sedis</taxon>
        <taxon>Coccomyxaceae</taxon>
        <taxon>Coccomyxa</taxon>
    </lineage>
</organism>
<dbReference type="EMBL" id="CAXHTA020000001">
    <property type="protein sequence ID" value="CAL5218620.1"/>
    <property type="molecule type" value="Genomic_DNA"/>
</dbReference>
<dbReference type="Pfam" id="PF14108">
    <property type="entry name" value="ABA4-like"/>
    <property type="match status" value="1"/>
</dbReference>
<evidence type="ECO:0000256" key="1">
    <source>
        <dbReference type="SAM" id="Phobius"/>
    </source>
</evidence>
<sequence length="99" mass="11275">MLQSETTFDFTGFFTYEGVQRSLATKEVVLPAWVHYVAFDLFTAKWQVQDAAANHVPHLLVIPCLFMTLLLGPAGLLCYFIVRTLVGLVRRNERSIKNE</sequence>
<comment type="caution">
    <text evidence="2">The sequence shown here is derived from an EMBL/GenBank/DDBJ whole genome shotgun (WGS) entry which is preliminary data.</text>
</comment>
<dbReference type="InterPro" id="IPR025461">
    <property type="entry name" value="ABA4-like"/>
</dbReference>